<gene>
    <name evidence="11" type="ORF">P43SY_004714</name>
</gene>
<dbReference type="GO" id="GO:0098553">
    <property type="term" value="C:lumenal side of endoplasmic reticulum membrane"/>
    <property type="evidence" value="ECO:0007669"/>
    <property type="project" value="TreeGrafter"/>
</dbReference>
<name>A0AAD5LCE6_PYTIN</name>
<feature type="chain" id="PRO_5041915633" description="PA domain-containing protein" evidence="9">
    <location>
        <begin position="18"/>
        <end position="684"/>
    </location>
</feature>
<evidence type="ECO:0000256" key="9">
    <source>
        <dbReference type="SAM" id="SignalP"/>
    </source>
</evidence>
<organism evidence="11 12">
    <name type="scientific">Pythium insidiosum</name>
    <name type="common">Pythiosis disease agent</name>
    <dbReference type="NCBI Taxonomy" id="114742"/>
    <lineage>
        <taxon>Eukaryota</taxon>
        <taxon>Sar</taxon>
        <taxon>Stramenopiles</taxon>
        <taxon>Oomycota</taxon>
        <taxon>Peronosporomycetes</taxon>
        <taxon>Pythiales</taxon>
        <taxon>Pythiaceae</taxon>
        <taxon>Pythium</taxon>
    </lineage>
</organism>
<evidence type="ECO:0000256" key="6">
    <source>
        <dbReference type="ARBA" id="ARBA00023136"/>
    </source>
</evidence>
<feature type="transmembrane region" description="Helical" evidence="8">
    <location>
        <begin position="536"/>
        <end position="559"/>
    </location>
</feature>
<dbReference type="AlphaFoldDB" id="A0AAD5LCE6"/>
<dbReference type="Pfam" id="PF02225">
    <property type="entry name" value="PA"/>
    <property type="match status" value="1"/>
</dbReference>
<dbReference type="GO" id="GO:0006465">
    <property type="term" value="P:signal peptide processing"/>
    <property type="evidence" value="ECO:0007669"/>
    <property type="project" value="TreeGrafter"/>
</dbReference>
<dbReference type="GO" id="GO:0098554">
    <property type="term" value="C:cytoplasmic side of endoplasmic reticulum membrane"/>
    <property type="evidence" value="ECO:0007669"/>
    <property type="project" value="TreeGrafter"/>
</dbReference>
<evidence type="ECO:0000256" key="7">
    <source>
        <dbReference type="SAM" id="MobiDB-lite"/>
    </source>
</evidence>
<dbReference type="GO" id="GO:0042500">
    <property type="term" value="F:aspartic endopeptidase activity, intramembrane cleaving"/>
    <property type="evidence" value="ECO:0007669"/>
    <property type="project" value="InterPro"/>
</dbReference>
<feature type="transmembrane region" description="Helical" evidence="8">
    <location>
        <begin position="365"/>
        <end position="390"/>
    </location>
</feature>
<evidence type="ECO:0000256" key="4">
    <source>
        <dbReference type="ARBA" id="ARBA00022801"/>
    </source>
</evidence>
<keyword evidence="12" id="KW-1185">Reference proteome</keyword>
<dbReference type="CDD" id="cd00538">
    <property type="entry name" value="PA"/>
    <property type="match status" value="1"/>
</dbReference>
<dbReference type="PANTHER" id="PTHR12174">
    <property type="entry name" value="SIGNAL PEPTIDE PEPTIDASE"/>
    <property type="match status" value="1"/>
</dbReference>
<dbReference type="EMBL" id="JAKCXM010000467">
    <property type="protein sequence ID" value="KAJ0393742.1"/>
    <property type="molecule type" value="Genomic_DNA"/>
</dbReference>
<dbReference type="SMART" id="SM00730">
    <property type="entry name" value="PSN"/>
    <property type="match status" value="1"/>
</dbReference>
<proteinExistence type="inferred from homology"/>
<feature type="region of interest" description="Disordered" evidence="7">
    <location>
        <begin position="311"/>
        <end position="333"/>
    </location>
</feature>
<sequence>MQRLVVLLASICCVTDAVVPTAELAFTRLEHKPQFANMLGASSHTAGWGVRLPQVQNSRWKHVHMLPTANASNAMGCEAYTLPSTTTPSTGHDHGHTQGHGEDLLKTLVVVDRGNCSFLQKAWLAELAGARGLVVRGTKRAVYESIHNAANGSHAADRPPFEYDCGQGEAFVQTLDTPVWETDDPRCARDPQCGSQSCVLTGVHDPTRGGHQLCCMWDTAVLMGANRTLAANVTIPVVYVSVANGLQLQRSLERFPDLLIRTYEREAPLVDVSSILLWALGVATALGAAFYSAASDRERYRCRTDPEYQRCRQQQQQQEGRQEDHASTSERHEPWELSTQHAVAFIVSAALFLTVLYYVKSAHVIPVLFAVSATGTLTQLVTSPLLQALVPAVASRQLTAPCCPEEPWPLSELVGVVLTGAIAVVWYVFRRTCWYLQNLFGISVCFVFLQTVQVPNLKVATLLLSLAFVYDIFFVFLSPLVFGSSVMEDVATGGPAAYTRDDYPGIDYCERYPTFPACLDPEPMPMLLVLPRFWDWQGGVSMLGLGDIIIPGLVLSFALRFDYSPQSLGENYFRTVAIGYAIGLGLANLAVTVTQVGQPALMYLVPTCLGSLVLRSRANGDFRAMWRGVGLHDDGALDKRSDAMLEAGDGSKPVGQSRPDGSIVVNDGQLDQQAPLLGPVPTLR</sequence>
<evidence type="ECO:0000259" key="10">
    <source>
        <dbReference type="Pfam" id="PF02225"/>
    </source>
</evidence>
<feature type="transmembrane region" description="Helical" evidence="8">
    <location>
        <begin position="435"/>
        <end position="452"/>
    </location>
</feature>
<evidence type="ECO:0000256" key="3">
    <source>
        <dbReference type="ARBA" id="ARBA00022692"/>
    </source>
</evidence>
<feature type="transmembrane region" description="Helical" evidence="8">
    <location>
        <begin position="341"/>
        <end position="359"/>
    </location>
</feature>
<dbReference type="InterPro" id="IPR006639">
    <property type="entry name" value="Preselin/SPP"/>
</dbReference>
<accession>A0AAD5LCE6</accession>
<reference evidence="11" key="1">
    <citation type="submission" date="2021-12" db="EMBL/GenBank/DDBJ databases">
        <title>Prjna785345.</title>
        <authorList>
            <person name="Rujirawat T."/>
            <person name="Krajaejun T."/>
        </authorList>
    </citation>
    <scope>NUCLEOTIDE SEQUENCE</scope>
    <source>
        <strain evidence="11">Pi057C3</strain>
    </source>
</reference>
<keyword evidence="3 8" id="KW-0812">Transmembrane</keyword>
<comment type="similarity">
    <text evidence="2">Belongs to the peptidase A22B family.</text>
</comment>
<comment type="caution">
    <text evidence="11">The sequence shown here is derived from an EMBL/GenBank/DDBJ whole genome shotgun (WGS) entry which is preliminary data.</text>
</comment>
<evidence type="ECO:0000256" key="8">
    <source>
        <dbReference type="SAM" id="Phobius"/>
    </source>
</evidence>
<dbReference type="Proteomes" id="UP001209570">
    <property type="component" value="Unassembled WGS sequence"/>
</dbReference>
<evidence type="ECO:0000256" key="2">
    <source>
        <dbReference type="ARBA" id="ARBA00006859"/>
    </source>
</evidence>
<dbReference type="GO" id="GO:0033619">
    <property type="term" value="P:membrane protein proteolysis"/>
    <property type="evidence" value="ECO:0007669"/>
    <property type="project" value="TreeGrafter"/>
</dbReference>
<dbReference type="Gene3D" id="3.50.30.30">
    <property type="match status" value="1"/>
</dbReference>
<keyword evidence="6 8" id="KW-0472">Membrane</keyword>
<feature type="domain" description="PA" evidence="10">
    <location>
        <begin position="102"/>
        <end position="139"/>
    </location>
</feature>
<feature type="transmembrane region" description="Helical" evidence="8">
    <location>
        <begin position="571"/>
        <end position="594"/>
    </location>
</feature>
<dbReference type="Pfam" id="PF04258">
    <property type="entry name" value="Peptidase_A22B"/>
    <property type="match status" value="1"/>
</dbReference>
<feature type="transmembrane region" description="Helical" evidence="8">
    <location>
        <begin position="410"/>
        <end position="429"/>
    </location>
</feature>
<feature type="compositionally biased region" description="Basic and acidic residues" evidence="7">
    <location>
        <begin position="320"/>
        <end position="333"/>
    </location>
</feature>
<keyword evidence="9" id="KW-0732">Signal</keyword>
<dbReference type="GO" id="GO:0030660">
    <property type="term" value="C:Golgi-associated vesicle membrane"/>
    <property type="evidence" value="ECO:0007669"/>
    <property type="project" value="TreeGrafter"/>
</dbReference>
<keyword evidence="4" id="KW-0378">Hydrolase</keyword>
<feature type="transmembrane region" description="Helical" evidence="8">
    <location>
        <begin position="275"/>
        <end position="294"/>
    </location>
</feature>
<comment type="subcellular location">
    <subcellularLocation>
        <location evidence="1">Endomembrane system</location>
        <topology evidence="1">Multi-pass membrane protein</topology>
    </subcellularLocation>
</comment>
<dbReference type="PANTHER" id="PTHR12174:SF22">
    <property type="entry name" value="SIGNAL PEPTIDE PEPTIDASE-LIKE 3"/>
    <property type="match status" value="1"/>
</dbReference>
<evidence type="ECO:0000313" key="11">
    <source>
        <dbReference type="EMBL" id="KAJ0393742.1"/>
    </source>
</evidence>
<feature type="signal peptide" evidence="9">
    <location>
        <begin position="1"/>
        <end position="17"/>
    </location>
</feature>
<dbReference type="InterPro" id="IPR007369">
    <property type="entry name" value="Peptidase_A22B_SPP"/>
</dbReference>
<feature type="transmembrane region" description="Helical" evidence="8">
    <location>
        <begin position="459"/>
        <end position="482"/>
    </location>
</feature>
<evidence type="ECO:0000313" key="12">
    <source>
        <dbReference type="Proteomes" id="UP001209570"/>
    </source>
</evidence>
<evidence type="ECO:0000256" key="5">
    <source>
        <dbReference type="ARBA" id="ARBA00022989"/>
    </source>
</evidence>
<dbReference type="InterPro" id="IPR003137">
    <property type="entry name" value="PA_domain"/>
</dbReference>
<evidence type="ECO:0000256" key="1">
    <source>
        <dbReference type="ARBA" id="ARBA00004127"/>
    </source>
</evidence>
<protein>
    <recommendedName>
        <fullName evidence="10">PA domain-containing protein</fullName>
    </recommendedName>
</protein>
<keyword evidence="5 8" id="KW-1133">Transmembrane helix</keyword>